<dbReference type="InterPro" id="IPR002933">
    <property type="entry name" value="Peptidase_M20"/>
</dbReference>
<dbReference type="PANTHER" id="PTHR11014:SF63">
    <property type="entry name" value="METALLOPEPTIDASE, PUTATIVE (AFU_ORTHOLOGUE AFUA_6G09600)-RELATED"/>
    <property type="match status" value="1"/>
</dbReference>
<evidence type="ECO:0000313" key="4">
    <source>
        <dbReference type="EMBL" id="ADQ13795.1"/>
    </source>
</evidence>
<gene>
    <name evidence="4" type="ordered locus">Halsa_0319</name>
</gene>
<keyword evidence="2" id="KW-0479">Metal-binding</keyword>
<evidence type="ECO:0000313" key="5">
    <source>
        <dbReference type="Proteomes" id="UP000007434"/>
    </source>
</evidence>
<dbReference type="GO" id="GO:0050118">
    <property type="term" value="F:N-acetyldiaminopimelate deacetylase activity"/>
    <property type="evidence" value="ECO:0007669"/>
    <property type="project" value="UniProtKB-ARBA"/>
</dbReference>
<dbReference type="GO" id="GO:0019877">
    <property type="term" value="P:diaminopimelate biosynthetic process"/>
    <property type="evidence" value="ECO:0007669"/>
    <property type="project" value="UniProtKB-ARBA"/>
</dbReference>
<dbReference type="PIRSF" id="PIRSF005962">
    <property type="entry name" value="Pept_M20D_amidohydro"/>
    <property type="match status" value="1"/>
</dbReference>
<dbReference type="SUPFAM" id="SSF55031">
    <property type="entry name" value="Bacterial exopeptidase dimerisation domain"/>
    <property type="match status" value="1"/>
</dbReference>
<dbReference type="FunFam" id="3.30.70.360:FF:000001">
    <property type="entry name" value="N-acetyldiaminopimelate deacetylase"/>
    <property type="match status" value="1"/>
</dbReference>
<keyword evidence="5" id="KW-1185">Reference proteome</keyword>
<dbReference type="Gene3D" id="3.40.630.10">
    <property type="entry name" value="Zn peptidases"/>
    <property type="match status" value="1"/>
</dbReference>
<keyword evidence="2" id="KW-0464">Manganese</keyword>
<dbReference type="InterPro" id="IPR036264">
    <property type="entry name" value="Bact_exopeptidase_dim_dom"/>
</dbReference>
<dbReference type="KEGG" id="has:Halsa_0319"/>
<dbReference type="STRING" id="656519.Halsa_0319"/>
<protein>
    <submittedName>
        <fullName evidence="4">Amidohydrolase</fullName>
        <ecNumber evidence="4">3.5.1.14</ecNumber>
    </submittedName>
</protein>
<reference evidence="4 5" key="1">
    <citation type="submission" date="2010-11" db="EMBL/GenBank/DDBJ databases">
        <title>Complete sequence of Halanaerobium sp. sapolanicus.</title>
        <authorList>
            <consortium name="US DOE Joint Genome Institute"/>
            <person name="Lucas S."/>
            <person name="Copeland A."/>
            <person name="Lapidus A."/>
            <person name="Cheng J.-F."/>
            <person name="Bruce D."/>
            <person name="Goodwin L."/>
            <person name="Pitluck S."/>
            <person name="Davenport K."/>
            <person name="Detter J.C."/>
            <person name="Han C."/>
            <person name="Tapia R."/>
            <person name="Land M."/>
            <person name="Hauser L."/>
            <person name="Jeffries C."/>
            <person name="Kyrpides N."/>
            <person name="Ivanova N."/>
            <person name="Mikhailova N."/>
            <person name="Begemann M.B."/>
            <person name="Mormile M.R."/>
            <person name="Wall J.D."/>
            <person name="Elias D.A."/>
            <person name="Woyke T."/>
        </authorList>
    </citation>
    <scope>NUCLEOTIDE SEQUENCE [LARGE SCALE GENOMIC DNA]</scope>
    <source>
        <strain evidence="5">sapolanicus</strain>
    </source>
</reference>
<keyword evidence="1 4" id="KW-0378">Hydrolase</keyword>
<feature type="domain" description="Peptidase M20 dimerisation" evidence="3">
    <location>
        <begin position="185"/>
        <end position="276"/>
    </location>
</feature>
<dbReference type="GO" id="GO:0004046">
    <property type="term" value="F:aminoacylase activity"/>
    <property type="evidence" value="ECO:0007669"/>
    <property type="project" value="UniProtKB-EC"/>
</dbReference>
<dbReference type="EC" id="3.5.1.14" evidence="4"/>
<feature type="binding site" evidence="2">
    <location>
        <position position="137"/>
    </location>
    <ligand>
        <name>Mn(2+)</name>
        <dbReference type="ChEBI" id="CHEBI:29035"/>
        <label>2</label>
    </ligand>
</feature>
<accession>E4RPB0</accession>
<name>E4RPB0_HALHG</name>
<dbReference type="AlphaFoldDB" id="E4RPB0"/>
<dbReference type="RefSeq" id="WP_013404901.1">
    <property type="nucleotide sequence ID" value="NC_014654.1"/>
</dbReference>
<dbReference type="EMBL" id="CP002304">
    <property type="protein sequence ID" value="ADQ13795.1"/>
    <property type="molecule type" value="Genomic_DNA"/>
</dbReference>
<dbReference type="InterPro" id="IPR017439">
    <property type="entry name" value="Amidohydrolase"/>
</dbReference>
<dbReference type="Gene3D" id="3.30.70.360">
    <property type="match status" value="1"/>
</dbReference>
<dbReference type="InterPro" id="IPR011650">
    <property type="entry name" value="Peptidase_M20_dimer"/>
</dbReference>
<feature type="binding site" evidence="2">
    <location>
        <position position="161"/>
    </location>
    <ligand>
        <name>Mn(2+)</name>
        <dbReference type="ChEBI" id="CHEBI:29035"/>
        <label>2</label>
    </ligand>
</feature>
<feature type="binding site" evidence="2">
    <location>
        <position position="103"/>
    </location>
    <ligand>
        <name>Mn(2+)</name>
        <dbReference type="ChEBI" id="CHEBI:29035"/>
        <label>2</label>
    </ligand>
</feature>
<comment type="cofactor">
    <cofactor evidence="2">
        <name>Mn(2+)</name>
        <dbReference type="ChEBI" id="CHEBI:29035"/>
    </cofactor>
    <text evidence="2">The Mn(2+) ion enhances activity.</text>
</comment>
<organism evidence="4 5">
    <name type="scientific">Halanaerobium hydrogeniformans</name>
    <name type="common">Halanaerobium sp. (strain sapolanicus)</name>
    <dbReference type="NCBI Taxonomy" id="656519"/>
    <lineage>
        <taxon>Bacteria</taxon>
        <taxon>Bacillati</taxon>
        <taxon>Bacillota</taxon>
        <taxon>Clostridia</taxon>
        <taxon>Halanaerobiales</taxon>
        <taxon>Halanaerobiaceae</taxon>
        <taxon>Halanaerobium</taxon>
    </lineage>
</organism>
<dbReference type="SUPFAM" id="SSF53187">
    <property type="entry name" value="Zn-dependent exopeptidases"/>
    <property type="match status" value="1"/>
</dbReference>
<proteinExistence type="predicted"/>
<reference evidence="4 5" key="2">
    <citation type="journal article" date="2011" name="J. Bacteriol.">
        <title>Complete Genome Sequence of the Haloalkaliphilic, Hydrogen Producing Halanaerobium hydrogenoformans.</title>
        <authorList>
            <person name="Brown S.D."/>
            <person name="Begemann M.B."/>
            <person name="Mormile M.R."/>
            <person name="Wall J.D."/>
            <person name="Han C.S."/>
            <person name="Goodwin L.A."/>
            <person name="Pitluck S."/>
            <person name="Land M.L."/>
            <person name="Hauser L.J."/>
            <person name="Elias D.A."/>
        </authorList>
    </citation>
    <scope>NUCLEOTIDE SEQUENCE [LARGE SCALE GENOMIC DNA]</scope>
    <source>
        <strain evidence="5">sapolanicus</strain>
    </source>
</reference>
<evidence type="ECO:0000259" key="3">
    <source>
        <dbReference type="Pfam" id="PF07687"/>
    </source>
</evidence>
<dbReference type="CDD" id="cd08019">
    <property type="entry name" value="M20_Acy1-like"/>
    <property type="match status" value="1"/>
</dbReference>
<dbReference type="HOGENOM" id="CLU_023257_0_1_9"/>
<dbReference type="NCBIfam" id="TIGR01891">
    <property type="entry name" value="amidohydrolases"/>
    <property type="match status" value="1"/>
</dbReference>
<dbReference type="Pfam" id="PF01546">
    <property type="entry name" value="Peptidase_M20"/>
    <property type="match status" value="1"/>
</dbReference>
<evidence type="ECO:0000256" key="2">
    <source>
        <dbReference type="PIRSR" id="PIRSR005962-1"/>
    </source>
</evidence>
<dbReference type="Proteomes" id="UP000007434">
    <property type="component" value="Chromosome"/>
</dbReference>
<sequence>MDKIKDLAEKYFDYAVEMRREFHMHPEASMQEERTSARVAEELEKLGLETEIVAGTGVVATIEGKKGAKTIALRADMDALELDEENDIEYKSKNDGLMHGCGHDGHTAGLLTAARIINDLKDEFKGRVKLLFQPGEEVAEGAKAMVEAGVLADVDSIMGIHLWNELETTKVSLEAGPRMAAVNLFKIDVKGKGGHGSMPQQGVDALTAGAAIVMNLQSIVSREISPLDPSVLSVGIFKSGSRFNVLPGKAYLEGTTRCFSRELNDKFPQMIERVASETAQGYRASIEMEYNKLTLPCINDEELTEIGQKSVVDLFGEQSLAHVEKTTGGEDFSFYTAEVPGVFAFVGSKNEDKVEYHPHHHPKFNIDEAALKVSAALYAKFALDFLST</sequence>
<feature type="binding site" evidence="2">
    <location>
        <position position="101"/>
    </location>
    <ligand>
        <name>Mn(2+)</name>
        <dbReference type="ChEBI" id="CHEBI:29035"/>
        <label>2</label>
    </ligand>
</feature>
<dbReference type="OrthoDB" id="9776731at2"/>
<feature type="binding site" evidence="2">
    <location>
        <position position="360"/>
    </location>
    <ligand>
        <name>Mn(2+)</name>
        <dbReference type="ChEBI" id="CHEBI:29035"/>
        <label>2</label>
    </ligand>
</feature>
<evidence type="ECO:0000256" key="1">
    <source>
        <dbReference type="ARBA" id="ARBA00022801"/>
    </source>
</evidence>
<dbReference type="PANTHER" id="PTHR11014">
    <property type="entry name" value="PEPTIDASE M20 FAMILY MEMBER"/>
    <property type="match status" value="1"/>
</dbReference>
<dbReference type="Pfam" id="PF07687">
    <property type="entry name" value="M20_dimer"/>
    <property type="match status" value="1"/>
</dbReference>
<dbReference type="eggNOG" id="COG1473">
    <property type="taxonomic scope" value="Bacteria"/>
</dbReference>
<dbReference type="GO" id="GO:0046872">
    <property type="term" value="F:metal ion binding"/>
    <property type="evidence" value="ECO:0007669"/>
    <property type="project" value="UniProtKB-KW"/>
</dbReference>